<proteinExistence type="predicted"/>
<feature type="compositionally biased region" description="Low complexity" evidence="1">
    <location>
        <begin position="96"/>
        <end position="112"/>
    </location>
</feature>
<evidence type="ECO:0000313" key="3">
    <source>
        <dbReference type="Proteomes" id="UP000041254"/>
    </source>
</evidence>
<dbReference type="EMBL" id="CDMY01000275">
    <property type="protein sequence ID" value="CEL98740.1"/>
    <property type="molecule type" value="Genomic_DNA"/>
</dbReference>
<name>A0A0G4ENT5_VITBC</name>
<reference evidence="2 3" key="1">
    <citation type="submission" date="2014-11" db="EMBL/GenBank/DDBJ databases">
        <authorList>
            <person name="Zhu J."/>
            <person name="Qi W."/>
            <person name="Song R."/>
        </authorList>
    </citation>
    <scope>NUCLEOTIDE SEQUENCE [LARGE SCALE GENOMIC DNA]</scope>
</reference>
<feature type="compositionally biased region" description="Basic and acidic residues" evidence="1">
    <location>
        <begin position="233"/>
        <end position="243"/>
    </location>
</feature>
<keyword evidence="3" id="KW-1185">Reference proteome</keyword>
<evidence type="ECO:0000256" key="1">
    <source>
        <dbReference type="SAM" id="MobiDB-lite"/>
    </source>
</evidence>
<sequence>MRVPWLGWLYRFWNSPATGETESETETDSRDRMQGTAQQDRYDGHSATQAALQLNVQKHVPRPPQKDKEREESDSSNPHPGGQDGRLTSLQLNVKRGQSQQQRGGQESGARGPQRDKNSTGIESESVWETSDVCNNYGGGRTGEACRRGCCRRDWQGLKTVTLQAGRNGHKLQQSGQPKSILKKTFSMDRSKKTVRFNEKVRTNTGGVCRLNYRPKPKPRRRSAMNVRSPAVKRGEKRSAEDHDLRALERSKFIRLEPVVMLTKMMAQLTIY</sequence>
<dbReference type="InParanoid" id="A0A0G4ENT5"/>
<dbReference type="Proteomes" id="UP000041254">
    <property type="component" value="Unassembled WGS sequence"/>
</dbReference>
<feature type="region of interest" description="Disordered" evidence="1">
    <location>
        <begin position="215"/>
        <end position="243"/>
    </location>
</feature>
<dbReference type="VEuPathDB" id="CryptoDB:Vbra_2772"/>
<organism evidence="2 3">
    <name type="scientific">Vitrella brassicaformis (strain CCMP3155)</name>
    <dbReference type="NCBI Taxonomy" id="1169540"/>
    <lineage>
        <taxon>Eukaryota</taxon>
        <taxon>Sar</taxon>
        <taxon>Alveolata</taxon>
        <taxon>Colpodellida</taxon>
        <taxon>Vitrellaceae</taxon>
        <taxon>Vitrella</taxon>
    </lineage>
</organism>
<evidence type="ECO:0000313" key="2">
    <source>
        <dbReference type="EMBL" id="CEL98740.1"/>
    </source>
</evidence>
<accession>A0A0G4ENT5</accession>
<feature type="region of interest" description="Disordered" evidence="1">
    <location>
        <begin position="14"/>
        <end position="126"/>
    </location>
</feature>
<gene>
    <name evidence="2" type="ORF">Vbra_2772</name>
</gene>
<dbReference type="AlphaFoldDB" id="A0A0G4ENT5"/>
<feature type="compositionally biased region" description="Basic and acidic residues" evidence="1">
    <location>
        <begin position="64"/>
        <end position="73"/>
    </location>
</feature>
<feature type="compositionally biased region" description="Polar residues" evidence="1">
    <location>
        <begin position="46"/>
        <end position="56"/>
    </location>
</feature>
<protein>
    <submittedName>
        <fullName evidence="2">Uncharacterized protein</fullName>
    </submittedName>
</protein>